<dbReference type="InterPro" id="IPR002048">
    <property type="entry name" value="EF_hand_dom"/>
</dbReference>
<evidence type="ECO:0000259" key="5">
    <source>
        <dbReference type="PROSITE" id="PS50222"/>
    </source>
</evidence>
<dbReference type="Proteomes" id="UP001443914">
    <property type="component" value="Unassembled WGS sequence"/>
</dbReference>
<keyword evidence="3" id="KW-0106">Calcium</keyword>
<feature type="domain" description="EF-hand" evidence="5">
    <location>
        <begin position="134"/>
        <end position="169"/>
    </location>
</feature>
<dbReference type="GO" id="GO:0043226">
    <property type="term" value="C:organelle"/>
    <property type="evidence" value="ECO:0007669"/>
    <property type="project" value="UniProtKB-ARBA"/>
</dbReference>
<evidence type="ECO:0000256" key="1">
    <source>
        <dbReference type="ARBA" id="ARBA00022723"/>
    </source>
</evidence>
<dbReference type="FunFam" id="1.10.238.10:FF:000178">
    <property type="entry name" value="Calmodulin-2 A"/>
    <property type="match status" value="1"/>
</dbReference>
<feature type="compositionally biased region" description="Low complexity" evidence="4">
    <location>
        <begin position="20"/>
        <end position="52"/>
    </location>
</feature>
<dbReference type="Gene3D" id="1.10.238.10">
    <property type="entry name" value="EF-hand"/>
    <property type="match status" value="2"/>
</dbReference>
<evidence type="ECO:0000256" key="4">
    <source>
        <dbReference type="SAM" id="MobiDB-lite"/>
    </source>
</evidence>
<evidence type="ECO:0000256" key="3">
    <source>
        <dbReference type="ARBA" id="ARBA00022837"/>
    </source>
</evidence>
<feature type="region of interest" description="Disordered" evidence="4">
    <location>
        <begin position="20"/>
        <end position="62"/>
    </location>
</feature>
<organism evidence="6 7">
    <name type="scientific">Saponaria officinalis</name>
    <name type="common">Common soapwort</name>
    <name type="synonym">Lychnis saponaria</name>
    <dbReference type="NCBI Taxonomy" id="3572"/>
    <lineage>
        <taxon>Eukaryota</taxon>
        <taxon>Viridiplantae</taxon>
        <taxon>Streptophyta</taxon>
        <taxon>Embryophyta</taxon>
        <taxon>Tracheophyta</taxon>
        <taxon>Spermatophyta</taxon>
        <taxon>Magnoliopsida</taxon>
        <taxon>eudicotyledons</taxon>
        <taxon>Gunneridae</taxon>
        <taxon>Pentapetalae</taxon>
        <taxon>Caryophyllales</taxon>
        <taxon>Caryophyllaceae</taxon>
        <taxon>Caryophylleae</taxon>
        <taxon>Saponaria</taxon>
    </lineage>
</organism>
<gene>
    <name evidence="6" type="ORF">RND81_14G040300</name>
</gene>
<dbReference type="PROSITE" id="PS00018">
    <property type="entry name" value="EF_HAND_1"/>
    <property type="match status" value="4"/>
</dbReference>
<keyword evidence="2" id="KW-0677">Repeat</keyword>
<comment type="caution">
    <text evidence="6">The sequence shown here is derived from an EMBL/GenBank/DDBJ whole genome shotgun (WGS) entry which is preliminary data.</text>
</comment>
<dbReference type="InterPro" id="IPR018247">
    <property type="entry name" value="EF_Hand_1_Ca_BS"/>
</dbReference>
<dbReference type="Pfam" id="PF13499">
    <property type="entry name" value="EF-hand_7"/>
    <property type="match status" value="1"/>
</dbReference>
<dbReference type="InterPro" id="IPR011992">
    <property type="entry name" value="EF-hand-dom_pair"/>
</dbReference>
<dbReference type="SMART" id="SM00054">
    <property type="entry name" value="EFh"/>
    <property type="match status" value="4"/>
</dbReference>
<evidence type="ECO:0000313" key="6">
    <source>
        <dbReference type="EMBL" id="KAK9664418.1"/>
    </source>
</evidence>
<feature type="domain" description="EF-hand" evidence="5">
    <location>
        <begin position="63"/>
        <end position="98"/>
    </location>
</feature>
<name>A0AAW1GN21_SAPOF</name>
<dbReference type="SUPFAM" id="SSF47473">
    <property type="entry name" value="EF-hand"/>
    <property type="match status" value="1"/>
</dbReference>
<accession>A0AAW1GN21</accession>
<dbReference type="GO" id="GO:0005509">
    <property type="term" value="F:calcium ion binding"/>
    <property type="evidence" value="ECO:0007669"/>
    <property type="project" value="InterPro"/>
</dbReference>
<evidence type="ECO:0000313" key="7">
    <source>
        <dbReference type="Proteomes" id="UP001443914"/>
    </source>
</evidence>
<dbReference type="CDD" id="cd00051">
    <property type="entry name" value="EFh"/>
    <property type="match status" value="2"/>
</dbReference>
<feature type="domain" description="EF-hand" evidence="5">
    <location>
        <begin position="171"/>
        <end position="205"/>
    </location>
</feature>
<sequence>MKIPISINPKKLLKSISLSKSKSSSLSKSTSPPSFSSSTTTTSSTSTDESTTTPPPQQPPIKSFKFDVVSAFKILDRDGDGKIDRHELKHLFNKSLTETELEEMINEIDIDGDGCISLDELQAVGSIFESTAHEEEVELRAAFNFFDTDHDGKISAVELYDGFRKLGDERCTLDDCRRMIEGVDVNKDGFVCFHDFSRMMDVIPT</sequence>
<dbReference type="PANTHER" id="PTHR10891">
    <property type="entry name" value="EF-HAND CALCIUM-BINDING DOMAIN CONTAINING PROTEIN"/>
    <property type="match status" value="1"/>
</dbReference>
<protein>
    <recommendedName>
        <fullName evidence="5">EF-hand domain-containing protein</fullName>
    </recommendedName>
</protein>
<keyword evidence="7" id="KW-1185">Reference proteome</keyword>
<evidence type="ECO:0000256" key="2">
    <source>
        <dbReference type="ARBA" id="ARBA00022737"/>
    </source>
</evidence>
<dbReference type="InterPro" id="IPR039647">
    <property type="entry name" value="EF_hand_pair_protein_CML-like"/>
</dbReference>
<dbReference type="AlphaFoldDB" id="A0AAW1GN21"/>
<keyword evidence="1" id="KW-0479">Metal-binding</keyword>
<proteinExistence type="predicted"/>
<dbReference type="EMBL" id="JBDFQZ010000014">
    <property type="protein sequence ID" value="KAK9664418.1"/>
    <property type="molecule type" value="Genomic_DNA"/>
</dbReference>
<feature type="domain" description="EF-hand" evidence="5">
    <location>
        <begin position="100"/>
        <end position="131"/>
    </location>
</feature>
<dbReference type="PROSITE" id="PS50222">
    <property type="entry name" value="EF_HAND_2"/>
    <property type="match status" value="4"/>
</dbReference>
<dbReference type="Pfam" id="PF13202">
    <property type="entry name" value="EF-hand_5"/>
    <property type="match status" value="1"/>
</dbReference>
<reference evidence="6" key="1">
    <citation type="submission" date="2024-03" db="EMBL/GenBank/DDBJ databases">
        <title>WGS assembly of Saponaria officinalis var. Norfolk2.</title>
        <authorList>
            <person name="Jenkins J."/>
            <person name="Shu S."/>
            <person name="Grimwood J."/>
            <person name="Barry K."/>
            <person name="Goodstein D."/>
            <person name="Schmutz J."/>
            <person name="Leebens-Mack J."/>
            <person name="Osbourn A."/>
        </authorList>
    </citation>
    <scope>NUCLEOTIDE SEQUENCE [LARGE SCALE GENOMIC DNA]</scope>
    <source>
        <strain evidence="6">JIC</strain>
    </source>
</reference>
<dbReference type="Pfam" id="PF13405">
    <property type="entry name" value="EF-hand_6"/>
    <property type="match status" value="1"/>
</dbReference>